<proteinExistence type="predicted"/>
<dbReference type="PIRSF" id="PIRSF005250">
    <property type="entry name" value="UCP005250"/>
    <property type="match status" value="1"/>
</dbReference>
<dbReference type="Proteomes" id="UP001314169">
    <property type="component" value="Chromosome 7"/>
</dbReference>
<dbReference type="PANTHER" id="PTHR18460">
    <property type="entry name" value="TEL2 INTERACTING PROTEIN 1 TTI1 FAMILY MEMBER"/>
    <property type="match status" value="1"/>
</dbReference>
<evidence type="ECO:0008006" key="6">
    <source>
        <dbReference type="Google" id="ProtNLM"/>
    </source>
</evidence>
<dbReference type="Pfam" id="PF24181">
    <property type="entry name" value="TPR_TTI1_C"/>
    <property type="match status" value="1"/>
</dbReference>
<reference evidence="4" key="1">
    <citation type="submission" date="2023-12" db="EMBL/GenBank/DDBJ databases">
        <authorList>
            <person name="Brown T."/>
        </authorList>
    </citation>
    <scope>NUCLEOTIDE SEQUENCE</scope>
</reference>
<dbReference type="Pfam" id="PF24173">
    <property type="entry name" value="TPR_TTI1_N"/>
    <property type="match status" value="1"/>
</dbReference>
<dbReference type="InterPro" id="IPR049362">
    <property type="entry name" value="TTI1_rpt"/>
</dbReference>
<dbReference type="Pfam" id="PF24176">
    <property type="entry name" value="TPR_TTI1_2nd"/>
    <property type="match status" value="1"/>
</dbReference>
<dbReference type="InterPro" id="IPR057566">
    <property type="entry name" value="TPR_TTI1_N"/>
</dbReference>
<gene>
    <name evidence="4" type="ORF">MPIPNATIZW_LOCUS15970</name>
</gene>
<evidence type="ECO:0000313" key="5">
    <source>
        <dbReference type="Proteomes" id="UP001314169"/>
    </source>
</evidence>
<dbReference type="InterPro" id="IPR016024">
    <property type="entry name" value="ARM-type_fold"/>
</dbReference>
<protein>
    <recommendedName>
        <fullName evidence="6">TELO2 interacting protein 1</fullName>
    </recommendedName>
</protein>
<feature type="region of interest" description="Disordered" evidence="1">
    <location>
        <begin position="827"/>
        <end position="855"/>
    </location>
</feature>
<accession>A0ABP0AAY2</accession>
<evidence type="ECO:0000259" key="2">
    <source>
        <dbReference type="Pfam" id="PF24173"/>
    </source>
</evidence>
<feature type="region of interest" description="Disordered" evidence="1">
    <location>
        <begin position="1094"/>
        <end position="1117"/>
    </location>
</feature>
<dbReference type="InterPro" id="IPR011989">
    <property type="entry name" value="ARM-like"/>
</dbReference>
<dbReference type="InterPro" id="IPR016441">
    <property type="entry name" value="Tti1"/>
</dbReference>
<dbReference type="PANTHER" id="PTHR18460:SF3">
    <property type="entry name" value="TELO2-INTERACTING PROTEIN 1 HOMOLOG"/>
    <property type="match status" value="1"/>
</dbReference>
<organism evidence="4 5">
    <name type="scientific">Pipistrellus nathusii</name>
    <name type="common">Nathusius' pipistrelle</name>
    <dbReference type="NCBI Taxonomy" id="59473"/>
    <lineage>
        <taxon>Eukaryota</taxon>
        <taxon>Metazoa</taxon>
        <taxon>Chordata</taxon>
        <taxon>Craniata</taxon>
        <taxon>Vertebrata</taxon>
        <taxon>Euteleostomi</taxon>
        <taxon>Mammalia</taxon>
        <taxon>Eutheria</taxon>
        <taxon>Laurasiatheria</taxon>
        <taxon>Chiroptera</taxon>
        <taxon>Yangochiroptera</taxon>
        <taxon>Vespertilionidae</taxon>
        <taxon>Pipistrellus</taxon>
    </lineage>
</organism>
<evidence type="ECO:0000259" key="3">
    <source>
        <dbReference type="Pfam" id="PF24181"/>
    </source>
</evidence>
<dbReference type="InterPro" id="IPR057567">
    <property type="entry name" value="TPR_TTI1_C"/>
</dbReference>
<dbReference type="EMBL" id="OY882864">
    <property type="protein sequence ID" value="CAK6447664.1"/>
    <property type="molecule type" value="Genomic_DNA"/>
</dbReference>
<feature type="domain" description="TTI1 C-terminal TPR" evidence="3">
    <location>
        <begin position="758"/>
        <end position="1044"/>
    </location>
</feature>
<feature type="compositionally biased region" description="Basic and acidic residues" evidence="1">
    <location>
        <begin position="840"/>
        <end position="851"/>
    </location>
</feature>
<evidence type="ECO:0000313" key="4">
    <source>
        <dbReference type="EMBL" id="CAK6447664.1"/>
    </source>
</evidence>
<evidence type="ECO:0000256" key="1">
    <source>
        <dbReference type="SAM" id="MobiDB-lite"/>
    </source>
</evidence>
<sequence>MAVFDTPEEAFGILRPICVRLTKAQTVENVEQLQAQLRTVSDSALQELQQYILFPLRFALKTPGPKRERLIQSVVECLTFVLSSTCVKEQELLQELFSELSTCLYSPSSQKPAAVSEELKLAVIQGLSTLMHSAYGDIILTFYEPSILPRLGFAVSLLLGLAEQEKSKQIKIAALKCLQVLLLQCDCDDHPRSLDELEQKQLGDLFASFLPGISTALTRVITGDFKQGHSIVVSSLKIFYRTVGFIMADKQLRSISEVQARPVVEDRVAKLMVHREADWVKNTGDKLAILIKKIIECASVHPHWKVRLELIELVEALLWKCSQSLVQSAGPLLKALVGLLNDESPEVQAQCNKVLRHFADQKVVVGSRAFADILSENLHSLATSLPRLMNSQDDQGKFSTLSLLLGYLKLLGPKVNFVLNSVAHLQRLSKALIQVLELDVADIKIVEERRWNSDHLSASPKTATRPWSQIQRRYFRFFTDERIFLLLQQVCQLLGFYGNLHLLVDHFMDLYHESVVYRKQAAMILNELVAGAAGLEVENLHEKHIKTSPEELREIVTSLLEEYTSQENWYLATCVEAEEMGEELTMKQSGLQAITSGTHTCQVASFPAFSKPSPTICSMNSNIWQICIQLEGIGHFAYALGTDFRLLLMSALYPVLEKAGDQTLLISQAATSAMMDICHACGYDSLQQLINQNSDYLVNGISLNLRHLSLHPHTPKVLEVMLRNSDASLLPLVADVVQDVLATLDQFYDKRATSFVSVLHALLAALAQWFPDTSDLGQLQEQSTGEEGSHLSQRTTALQDRLENITTAEDIEQFLLNYLKEKDVADGNVSEFDEEEEQSDPPKVDENDTGPHVEPPLPLQIQIATDVMERCIHLLSDKSLKIRLKVLDVLDLCVVVLQSHRNQLLPLAHRAWPPLVRRLTKDDPLAVLRAFKVLRTLGGKCGDFLRSRFCKDVLPKLAGSLVAQAPVSARAGPVYSHTLAFKLQLAVLQGLGPLCERLDLGEGDLNKVADACLIYLSAKQPVKLQEAARRVFSHLMKVDPDCTWFLLNELYCPEQLTPPHPALHPVQLRGGPGPQNPYTANVLLLLRELRGAPPCPQQGDPTLARGHGNSREDGKVD</sequence>
<name>A0ABP0AAY2_PIPNA</name>
<feature type="domain" description="TTI1 N-terminal TPR" evidence="2">
    <location>
        <begin position="11"/>
        <end position="343"/>
    </location>
</feature>
<keyword evidence="5" id="KW-1185">Reference proteome</keyword>
<dbReference type="Pfam" id="PF21547">
    <property type="entry name" value="TTI1"/>
    <property type="match status" value="1"/>
</dbReference>
<dbReference type="Gene3D" id="1.25.10.10">
    <property type="entry name" value="Leucine-rich Repeat Variant"/>
    <property type="match status" value="2"/>
</dbReference>
<dbReference type="InterPro" id="IPR052587">
    <property type="entry name" value="TELO2-interacting_protein_1"/>
</dbReference>
<dbReference type="SUPFAM" id="SSF48371">
    <property type="entry name" value="ARM repeat"/>
    <property type="match status" value="1"/>
</dbReference>